<keyword evidence="6" id="KW-0812">Transmembrane</keyword>
<dbReference type="Proteomes" id="UP001487740">
    <property type="component" value="Unassembled WGS sequence"/>
</dbReference>
<accession>A0AAW0V5B5</accession>
<keyword evidence="8" id="KW-1185">Reference proteome</keyword>
<feature type="transmembrane region" description="Helical" evidence="6">
    <location>
        <begin position="111"/>
        <end position="129"/>
    </location>
</feature>
<feature type="disulfide bond" evidence="5">
    <location>
        <begin position="38"/>
        <end position="48"/>
    </location>
</feature>
<dbReference type="PROSITE" id="PS51808">
    <property type="entry name" value="CHCH"/>
    <property type="match status" value="1"/>
</dbReference>
<keyword evidence="6" id="KW-0472">Membrane</keyword>
<keyword evidence="3" id="KW-0496">Mitochondrion</keyword>
<evidence type="ECO:0000313" key="7">
    <source>
        <dbReference type="EMBL" id="KAK8406536.1"/>
    </source>
</evidence>
<keyword evidence="6" id="KW-1133">Transmembrane helix</keyword>
<dbReference type="InterPro" id="IPR009069">
    <property type="entry name" value="Cys_alpha_HP_mot_SF"/>
</dbReference>
<comment type="caution">
    <text evidence="7">The sequence shown here is derived from an EMBL/GenBank/DDBJ whole genome shotgun (WGS) entry which is preliminary data.</text>
</comment>
<organism evidence="7 8">
    <name type="scientific">Scylla paramamosain</name>
    <name type="common">Mud crab</name>
    <dbReference type="NCBI Taxonomy" id="85552"/>
    <lineage>
        <taxon>Eukaryota</taxon>
        <taxon>Metazoa</taxon>
        <taxon>Ecdysozoa</taxon>
        <taxon>Arthropoda</taxon>
        <taxon>Crustacea</taxon>
        <taxon>Multicrustacea</taxon>
        <taxon>Malacostraca</taxon>
        <taxon>Eumalacostraca</taxon>
        <taxon>Eucarida</taxon>
        <taxon>Decapoda</taxon>
        <taxon>Pleocyemata</taxon>
        <taxon>Brachyura</taxon>
        <taxon>Eubrachyura</taxon>
        <taxon>Portunoidea</taxon>
        <taxon>Portunidae</taxon>
        <taxon>Portuninae</taxon>
        <taxon>Scylla</taxon>
    </lineage>
</organism>
<dbReference type="GO" id="GO:0005758">
    <property type="term" value="C:mitochondrial intermembrane space"/>
    <property type="evidence" value="ECO:0007669"/>
    <property type="project" value="TreeGrafter"/>
</dbReference>
<protein>
    <recommendedName>
        <fullName evidence="9">Cx9C motif-containing protein 4</fullName>
    </recommendedName>
</protein>
<dbReference type="PANTHER" id="PTHR15590:SF0">
    <property type="entry name" value="CX9C MOTIF-CONTAINING PROTEIN 4"/>
    <property type="match status" value="1"/>
</dbReference>
<evidence type="ECO:0008006" key="9">
    <source>
        <dbReference type="Google" id="ProtNLM"/>
    </source>
</evidence>
<dbReference type="AlphaFoldDB" id="A0AAW0V5B5"/>
<proteinExistence type="inferred from homology"/>
<comment type="subcellular location">
    <subcellularLocation>
        <location evidence="1">Mitochondrion</location>
    </subcellularLocation>
</comment>
<evidence type="ECO:0000256" key="2">
    <source>
        <dbReference type="ARBA" id="ARBA00009858"/>
    </source>
</evidence>
<dbReference type="InterPro" id="IPR027179">
    <property type="entry name" value="CMC4"/>
</dbReference>
<dbReference type="Pfam" id="PF08991">
    <property type="entry name" value="CMC4"/>
    <property type="match status" value="1"/>
</dbReference>
<name>A0AAW0V5B5_SCYPA</name>
<reference evidence="7 8" key="1">
    <citation type="submission" date="2023-03" db="EMBL/GenBank/DDBJ databases">
        <title>High-quality genome of Scylla paramamosain provides insights in environmental adaptation.</title>
        <authorList>
            <person name="Zhang L."/>
        </authorList>
    </citation>
    <scope>NUCLEOTIDE SEQUENCE [LARGE SCALE GENOMIC DNA]</scope>
    <source>
        <strain evidence="7">LZ_2023a</strain>
        <tissue evidence="7">Muscle</tissue>
    </source>
</reference>
<evidence type="ECO:0000256" key="5">
    <source>
        <dbReference type="PIRSR" id="PIRSR627179-50"/>
    </source>
</evidence>
<feature type="disulfide bond" evidence="5">
    <location>
        <begin position="6"/>
        <end position="37"/>
    </location>
</feature>
<dbReference type="SUPFAM" id="SSF47072">
    <property type="entry name" value="Cysteine alpha-hairpin motif"/>
    <property type="match status" value="1"/>
</dbReference>
<dbReference type="PANTHER" id="PTHR15590">
    <property type="entry name" value="CX9C MOTIF-CONTAINING PROTEIN 4"/>
    <property type="match status" value="1"/>
</dbReference>
<dbReference type="EMBL" id="JARAKH010000002">
    <property type="protein sequence ID" value="KAK8406536.1"/>
    <property type="molecule type" value="Genomic_DNA"/>
</dbReference>
<sequence length="143" mass="16073">MKKDPCQRQACDIQECLQRNRYQEAACETQITALQECCKKWYKESGCCAGVKIKDSATSTAALKTTSSNQKSNKTYSLNLKAGAPPSSYKVPKPKKIGPIQLWARRNPYKFHFLAVTLGVSILFSRPIYDIFIKGPIEGPRPR</sequence>
<evidence type="ECO:0000313" key="8">
    <source>
        <dbReference type="Proteomes" id="UP001487740"/>
    </source>
</evidence>
<evidence type="ECO:0000256" key="1">
    <source>
        <dbReference type="ARBA" id="ARBA00004173"/>
    </source>
</evidence>
<evidence type="ECO:0000256" key="4">
    <source>
        <dbReference type="ARBA" id="ARBA00023157"/>
    </source>
</evidence>
<evidence type="ECO:0000256" key="6">
    <source>
        <dbReference type="SAM" id="Phobius"/>
    </source>
</evidence>
<feature type="disulfide bond" evidence="5">
    <location>
        <begin position="16"/>
        <end position="27"/>
    </location>
</feature>
<dbReference type="Gene3D" id="1.10.287.1130">
    <property type="entry name" value="CytochromE C oxidase copper chaperone"/>
    <property type="match status" value="1"/>
</dbReference>
<comment type="similarity">
    <text evidence="2">Belongs to the CMC4 family.</text>
</comment>
<keyword evidence="4 5" id="KW-1015">Disulfide bond</keyword>
<evidence type="ECO:0000256" key="3">
    <source>
        <dbReference type="ARBA" id="ARBA00023128"/>
    </source>
</evidence>
<gene>
    <name evidence="7" type="ORF">O3P69_007280</name>
</gene>